<dbReference type="EMBL" id="ASPP01022378">
    <property type="protein sequence ID" value="ETO11521.1"/>
    <property type="molecule type" value="Genomic_DNA"/>
</dbReference>
<accession>X6MCY1</accession>
<keyword evidence="1" id="KW-1133">Transmembrane helix</keyword>
<evidence type="ECO:0000313" key="3">
    <source>
        <dbReference type="Proteomes" id="UP000023152"/>
    </source>
</evidence>
<sequence>MKKTIFIKYREAGKDLLLRNNVNKFFFLAQCKFFFISRTYLNVYIFFCCEMYFFIYKNKKKKDVGKLKIYIINLNYWIQSFKLMGTWCGVVQELGLWFEIGKVNAQRKIFKIKVYPLLKISSFENGMFEILRIMKYASNLKPNKKFLREKVDEKEYEVELEEKKEFKAKKELYQNSNQMMKKLPK</sequence>
<reference evidence="2 3" key="1">
    <citation type="journal article" date="2013" name="Curr. Biol.">
        <title>The Genome of the Foraminiferan Reticulomyxa filosa.</title>
        <authorList>
            <person name="Glockner G."/>
            <person name="Hulsmann N."/>
            <person name="Schleicher M."/>
            <person name="Noegel A.A."/>
            <person name="Eichinger L."/>
            <person name="Gallinger C."/>
            <person name="Pawlowski J."/>
            <person name="Sierra R."/>
            <person name="Euteneuer U."/>
            <person name="Pillet L."/>
            <person name="Moustafa A."/>
            <person name="Platzer M."/>
            <person name="Groth M."/>
            <person name="Szafranski K."/>
            <person name="Schliwa M."/>
        </authorList>
    </citation>
    <scope>NUCLEOTIDE SEQUENCE [LARGE SCALE GENOMIC DNA]</scope>
</reference>
<evidence type="ECO:0000256" key="1">
    <source>
        <dbReference type="SAM" id="Phobius"/>
    </source>
</evidence>
<dbReference type="Proteomes" id="UP000023152">
    <property type="component" value="Unassembled WGS sequence"/>
</dbReference>
<protein>
    <submittedName>
        <fullName evidence="2">Uncharacterized protein</fullName>
    </submittedName>
</protein>
<evidence type="ECO:0000313" key="2">
    <source>
        <dbReference type="EMBL" id="ETO11521.1"/>
    </source>
</evidence>
<gene>
    <name evidence="2" type="ORF">RFI_25855</name>
</gene>
<organism evidence="2 3">
    <name type="scientific">Reticulomyxa filosa</name>
    <dbReference type="NCBI Taxonomy" id="46433"/>
    <lineage>
        <taxon>Eukaryota</taxon>
        <taxon>Sar</taxon>
        <taxon>Rhizaria</taxon>
        <taxon>Retaria</taxon>
        <taxon>Foraminifera</taxon>
        <taxon>Monothalamids</taxon>
        <taxon>Reticulomyxidae</taxon>
        <taxon>Reticulomyxa</taxon>
    </lineage>
</organism>
<dbReference type="AlphaFoldDB" id="X6MCY1"/>
<keyword evidence="3" id="KW-1185">Reference proteome</keyword>
<proteinExistence type="predicted"/>
<feature type="transmembrane region" description="Helical" evidence="1">
    <location>
        <begin position="33"/>
        <end position="56"/>
    </location>
</feature>
<comment type="caution">
    <text evidence="2">The sequence shown here is derived from an EMBL/GenBank/DDBJ whole genome shotgun (WGS) entry which is preliminary data.</text>
</comment>
<name>X6MCY1_RETFI</name>
<keyword evidence="1" id="KW-0472">Membrane</keyword>
<keyword evidence="1" id="KW-0812">Transmembrane</keyword>